<feature type="domain" description="Metallo-beta-lactamase" evidence="1">
    <location>
        <begin position="18"/>
        <end position="209"/>
    </location>
</feature>
<dbReference type="AlphaFoldDB" id="A0A936NB06"/>
<dbReference type="PANTHER" id="PTHR46018:SF4">
    <property type="entry name" value="METALLO-HYDROLASE YHFI-RELATED"/>
    <property type="match status" value="1"/>
</dbReference>
<dbReference type="Pfam" id="PF12706">
    <property type="entry name" value="Lactamase_B_2"/>
    <property type="match status" value="1"/>
</dbReference>
<dbReference type="InterPro" id="IPR036866">
    <property type="entry name" value="RibonucZ/Hydroxyglut_hydro"/>
</dbReference>
<evidence type="ECO:0000259" key="1">
    <source>
        <dbReference type="SMART" id="SM00849"/>
    </source>
</evidence>
<gene>
    <name evidence="2" type="ORF">IPN02_04635</name>
</gene>
<dbReference type="EMBL" id="JADJZA010000001">
    <property type="protein sequence ID" value="MBK9296153.1"/>
    <property type="molecule type" value="Genomic_DNA"/>
</dbReference>
<name>A0A936NB06_9ACTN</name>
<sequence>MRLTVLGSSGTFAGPDDACSGYLVEHDGFRLVMDVGPGTLANLQRHLPLDRIDAVLLSHAHPDHWGELPTLCNAYRYVLGRDDLPVLGPADALACVEAALGGSTSPTFALEEAGDGDEFELGPIELRCSATDHPGVTLGFHLSAGDVAIGYSADTGPGWSYKEFNAPVTLGLCETSYVEAGDTGGMHLTAAEAGAMCRDAGVSFLAATHIVPGQDRDAILGAATSAFGGKVHLATPHLRFEL</sequence>
<reference evidence="2 3" key="1">
    <citation type="submission" date="2020-10" db="EMBL/GenBank/DDBJ databases">
        <title>Connecting structure to function with the recovery of over 1000 high-quality activated sludge metagenome-assembled genomes encoding full-length rRNA genes using long-read sequencing.</title>
        <authorList>
            <person name="Singleton C.M."/>
            <person name="Petriglieri F."/>
            <person name="Kristensen J.M."/>
            <person name="Kirkegaard R.H."/>
            <person name="Michaelsen T.Y."/>
            <person name="Andersen M.H."/>
            <person name="Karst S.M."/>
            <person name="Dueholm M.S."/>
            <person name="Nielsen P.H."/>
            <person name="Albertsen M."/>
        </authorList>
    </citation>
    <scope>NUCLEOTIDE SEQUENCE [LARGE SCALE GENOMIC DNA]</scope>
    <source>
        <strain evidence="2">Lyne_18-Q3-R50-59_MAXAC.006</strain>
    </source>
</reference>
<evidence type="ECO:0000313" key="2">
    <source>
        <dbReference type="EMBL" id="MBK9296153.1"/>
    </source>
</evidence>
<proteinExistence type="predicted"/>
<evidence type="ECO:0000313" key="3">
    <source>
        <dbReference type="Proteomes" id="UP000727993"/>
    </source>
</evidence>
<organism evidence="2 3">
    <name type="scientific">Candidatus Neomicrothrix subdominans</name>
    <dbReference type="NCBI Taxonomy" id="2954438"/>
    <lineage>
        <taxon>Bacteria</taxon>
        <taxon>Bacillati</taxon>
        <taxon>Actinomycetota</taxon>
        <taxon>Acidimicrobiia</taxon>
        <taxon>Acidimicrobiales</taxon>
        <taxon>Microthrixaceae</taxon>
        <taxon>Candidatus Neomicrothrix</taxon>
    </lineage>
</organism>
<dbReference type="SMART" id="SM00849">
    <property type="entry name" value="Lactamase_B"/>
    <property type="match status" value="1"/>
</dbReference>
<dbReference type="SUPFAM" id="SSF56281">
    <property type="entry name" value="Metallo-hydrolase/oxidoreductase"/>
    <property type="match status" value="1"/>
</dbReference>
<dbReference type="CDD" id="cd07716">
    <property type="entry name" value="RNaseZ_short-form-like_MBL-fold"/>
    <property type="match status" value="1"/>
</dbReference>
<dbReference type="PANTHER" id="PTHR46018">
    <property type="entry name" value="ZINC PHOSPHODIESTERASE ELAC PROTEIN 1"/>
    <property type="match status" value="1"/>
</dbReference>
<dbReference type="InterPro" id="IPR001279">
    <property type="entry name" value="Metallo-B-lactamas"/>
</dbReference>
<dbReference type="GO" id="GO:0042781">
    <property type="term" value="F:3'-tRNA processing endoribonuclease activity"/>
    <property type="evidence" value="ECO:0007669"/>
    <property type="project" value="TreeGrafter"/>
</dbReference>
<accession>A0A936NB06</accession>
<dbReference type="Proteomes" id="UP000727993">
    <property type="component" value="Unassembled WGS sequence"/>
</dbReference>
<dbReference type="Gene3D" id="3.60.15.10">
    <property type="entry name" value="Ribonuclease Z/Hydroxyacylglutathione hydrolase-like"/>
    <property type="match status" value="1"/>
</dbReference>
<comment type="caution">
    <text evidence="2">The sequence shown here is derived from an EMBL/GenBank/DDBJ whole genome shotgun (WGS) entry which is preliminary data.</text>
</comment>
<protein>
    <submittedName>
        <fullName evidence="2">MBL fold metallo-hydrolase</fullName>
    </submittedName>
</protein>